<organism evidence="1 2">
    <name type="scientific">Rhodopirellula baltica SWK14</name>
    <dbReference type="NCBI Taxonomy" id="993516"/>
    <lineage>
        <taxon>Bacteria</taxon>
        <taxon>Pseudomonadati</taxon>
        <taxon>Planctomycetota</taxon>
        <taxon>Planctomycetia</taxon>
        <taxon>Pirellulales</taxon>
        <taxon>Pirellulaceae</taxon>
        <taxon>Rhodopirellula</taxon>
    </lineage>
</organism>
<dbReference type="RefSeq" id="WP_007338064.1">
    <property type="nucleotide sequence ID" value="NZ_AMWG01000077.1"/>
</dbReference>
<dbReference type="Proteomes" id="UP000010959">
    <property type="component" value="Unassembled WGS sequence"/>
</dbReference>
<comment type="caution">
    <text evidence="1">The sequence shown here is derived from an EMBL/GenBank/DDBJ whole genome shotgun (WGS) entry which is preliminary data.</text>
</comment>
<proteinExistence type="predicted"/>
<sequence length="46" mass="4942">MSNLADGGIPLIEYLSAYRFAAYLPSSIRGVGLSRDCRTPNLGEPV</sequence>
<accession>L7CG51</accession>
<evidence type="ECO:0000313" key="2">
    <source>
        <dbReference type="Proteomes" id="UP000010959"/>
    </source>
</evidence>
<gene>
    <name evidence="1" type="ORF">RBSWK_03118</name>
</gene>
<dbReference type="AlphaFoldDB" id="L7CG51"/>
<dbReference type="PATRIC" id="fig|993516.3.peg.3319"/>
<evidence type="ECO:0000313" key="1">
    <source>
        <dbReference type="EMBL" id="ELP32968.1"/>
    </source>
</evidence>
<protein>
    <submittedName>
        <fullName evidence="1">Uncharacterized protein</fullName>
    </submittedName>
</protein>
<reference evidence="1 2" key="1">
    <citation type="journal article" date="2013" name="Mar. Genomics">
        <title>Expression of sulfatases in Rhodopirellula baltica and the diversity of sulfatases in the genus Rhodopirellula.</title>
        <authorList>
            <person name="Wegner C.E."/>
            <person name="Richter-Heitmann T."/>
            <person name="Klindworth A."/>
            <person name="Klockow C."/>
            <person name="Richter M."/>
            <person name="Achstetter T."/>
            <person name="Glockner F.O."/>
            <person name="Harder J."/>
        </authorList>
    </citation>
    <scope>NUCLEOTIDE SEQUENCE [LARGE SCALE GENOMIC DNA]</scope>
    <source>
        <strain evidence="1 2">SWK14</strain>
    </source>
</reference>
<dbReference type="EMBL" id="AMWG01000077">
    <property type="protein sequence ID" value="ELP32968.1"/>
    <property type="molecule type" value="Genomic_DNA"/>
</dbReference>
<name>L7CG51_RHOBT</name>